<organism evidence="2 3">
    <name type="scientific">Blattamonas nauphoetae</name>
    <dbReference type="NCBI Taxonomy" id="2049346"/>
    <lineage>
        <taxon>Eukaryota</taxon>
        <taxon>Metamonada</taxon>
        <taxon>Preaxostyla</taxon>
        <taxon>Oxymonadida</taxon>
        <taxon>Blattamonas</taxon>
    </lineage>
</organism>
<dbReference type="Proteomes" id="UP001281761">
    <property type="component" value="Unassembled WGS sequence"/>
</dbReference>
<dbReference type="EMBL" id="JARBJD010000134">
    <property type="protein sequence ID" value="KAK2950509.1"/>
    <property type="molecule type" value="Genomic_DNA"/>
</dbReference>
<proteinExistence type="predicted"/>
<feature type="compositionally biased region" description="Polar residues" evidence="1">
    <location>
        <begin position="1"/>
        <end position="16"/>
    </location>
</feature>
<feature type="region of interest" description="Disordered" evidence="1">
    <location>
        <begin position="1"/>
        <end position="39"/>
    </location>
</feature>
<evidence type="ECO:0000313" key="3">
    <source>
        <dbReference type="Proteomes" id="UP001281761"/>
    </source>
</evidence>
<protein>
    <submittedName>
        <fullName evidence="2">Uncharacterized protein</fullName>
    </submittedName>
</protein>
<dbReference type="SUPFAM" id="SSF48371">
    <property type="entry name" value="ARM repeat"/>
    <property type="match status" value="1"/>
</dbReference>
<name>A0ABQ9XFP9_9EUKA</name>
<gene>
    <name evidence="2" type="ORF">BLNAU_14502</name>
</gene>
<sequence length="770" mass="86390">MPSTTMDDQINPQFKQTPDDESIATQEVRSGSDQSTSDSITLQTRLLPSEDTDHLLIEQASPISHSLSARFPSATERDEAMAMLKLLHSLIAAPSITHTVTDTTHPPTVLDRNLFKEHENFDVTERFSVSLFDEDDESLVKSLNRCNSVCNLVPPDQCIDDIPAFVDILVSSLDSESSSITINAADVLSKLLFHTLDINDFIQKHWKKLRTAFQDGSHGAHVALLHVILLYAFNRKGVQSAYPSLYQDFDLEGIVSADLSLSSFLLAIDALVYVKILLSQSYDRDYVDSLFLSFEEKQRATARIWQCIVDGKVSFNVEAMSSLIKFCLVLSLLFGQQLHPDLFDYILNFSNLHAVFDETKILQSLLNHSSTNLHPQSQQTILIQLLFEKTLRFNPSVFFDVDYSPNEDLLTDHLIAPFVGLHSLFVRGFHLQDMDVCEEDVMGSFIHFLDDSVFPVPHQYPPYALFPPPLVVQFFSNLIVQFYSDPLFQSSPATQSGFILSDFLFFFLGTCGPFGECRALLSLLKFLIDSISVGDLDRFKKEVSTLSNTIVGLHWFSLPLSFSSPFLLIPHILTHLPGIEPSIQPCCFCPLSKRNSGNAMQPLVIACFFHDVRHSRVSGQTFSKANFENCTSTSRKNRVSIRPFNNHIDWTNKARLAFHQIITGVGIGSCVVLGVLLTVTCLCCCCGCCVACGCGRRKSKEYKEIEVQPKDSFRPAPQYQGQYLPQTGYPQQWAQSPNLFVQPLAQPVQFQQYPLSQVNQVNAAQTISKD</sequence>
<keyword evidence="3" id="KW-1185">Reference proteome</keyword>
<feature type="compositionally biased region" description="Polar residues" evidence="1">
    <location>
        <begin position="23"/>
        <end position="39"/>
    </location>
</feature>
<evidence type="ECO:0000313" key="2">
    <source>
        <dbReference type="EMBL" id="KAK2950509.1"/>
    </source>
</evidence>
<reference evidence="2 3" key="1">
    <citation type="journal article" date="2022" name="bioRxiv">
        <title>Genomics of Preaxostyla Flagellates Illuminates Evolutionary Transitions and the Path Towards Mitochondrial Loss.</title>
        <authorList>
            <person name="Novak L.V.F."/>
            <person name="Treitli S.C."/>
            <person name="Pyrih J."/>
            <person name="Halakuc P."/>
            <person name="Pipaliya S.V."/>
            <person name="Vacek V."/>
            <person name="Brzon O."/>
            <person name="Soukal P."/>
            <person name="Eme L."/>
            <person name="Dacks J.B."/>
            <person name="Karnkowska A."/>
            <person name="Elias M."/>
            <person name="Hampl V."/>
        </authorList>
    </citation>
    <scope>NUCLEOTIDE SEQUENCE [LARGE SCALE GENOMIC DNA]</scope>
    <source>
        <strain evidence="2">NAU3</strain>
        <tissue evidence="2">Gut</tissue>
    </source>
</reference>
<dbReference type="InterPro" id="IPR016024">
    <property type="entry name" value="ARM-type_fold"/>
</dbReference>
<evidence type="ECO:0000256" key="1">
    <source>
        <dbReference type="SAM" id="MobiDB-lite"/>
    </source>
</evidence>
<accession>A0ABQ9XFP9</accession>
<comment type="caution">
    <text evidence="2">The sequence shown here is derived from an EMBL/GenBank/DDBJ whole genome shotgun (WGS) entry which is preliminary data.</text>
</comment>